<evidence type="ECO:0000256" key="1">
    <source>
        <dbReference type="SAM" id="MobiDB-lite"/>
    </source>
</evidence>
<dbReference type="Pfam" id="PF19259">
    <property type="entry name" value="Ty3_capsid"/>
    <property type="match status" value="1"/>
</dbReference>
<feature type="domain" description="Ty3 transposon capsid-like protein" evidence="2">
    <location>
        <begin position="11"/>
        <end position="155"/>
    </location>
</feature>
<feature type="compositionally biased region" description="Basic and acidic residues" evidence="1">
    <location>
        <begin position="153"/>
        <end position="176"/>
    </location>
</feature>
<proteinExistence type="predicted"/>
<organism evidence="3 4">
    <name type="scientific">Tanacetum coccineum</name>
    <dbReference type="NCBI Taxonomy" id="301880"/>
    <lineage>
        <taxon>Eukaryota</taxon>
        <taxon>Viridiplantae</taxon>
        <taxon>Streptophyta</taxon>
        <taxon>Embryophyta</taxon>
        <taxon>Tracheophyta</taxon>
        <taxon>Spermatophyta</taxon>
        <taxon>Magnoliopsida</taxon>
        <taxon>eudicotyledons</taxon>
        <taxon>Gunneridae</taxon>
        <taxon>Pentapetalae</taxon>
        <taxon>asterids</taxon>
        <taxon>campanulids</taxon>
        <taxon>Asterales</taxon>
        <taxon>Asteraceae</taxon>
        <taxon>Asteroideae</taxon>
        <taxon>Anthemideae</taxon>
        <taxon>Anthemidinae</taxon>
        <taxon>Tanacetum</taxon>
    </lineage>
</organism>
<gene>
    <name evidence="3" type="ORF">Tco_1045394</name>
</gene>
<evidence type="ECO:0000259" key="2">
    <source>
        <dbReference type="Pfam" id="PF19259"/>
    </source>
</evidence>
<reference evidence="3" key="1">
    <citation type="journal article" date="2022" name="Int. J. Mol. Sci.">
        <title>Draft Genome of Tanacetum Coccineum: Genomic Comparison of Closely Related Tanacetum-Family Plants.</title>
        <authorList>
            <person name="Yamashiro T."/>
            <person name="Shiraishi A."/>
            <person name="Nakayama K."/>
            <person name="Satake H."/>
        </authorList>
    </citation>
    <scope>NUCLEOTIDE SEQUENCE</scope>
</reference>
<evidence type="ECO:0000313" key="3">
    <source>
        <dbReference type="EMBL" id="GJT78669.1"/>
    </source>
</evidence>
<accession>A0ABQ5GT62</accession>
<feature type="region of interest" description="Disordered" evidence="1">
    <location>
        <begin position="145"/>
        <end position="183"/>
    </location>
</feature>
<evidence type="ECO:0000313" key="4">
    <source>
        <dbReference type="Proteomes" id="UP001151760"/>
    </source>
</evidence>
<name>A0ABQ5GT62_9ASTR</name>
<sequence>MESVHDMSGCGDNQKVKYTARSFVGKALTWWNSQIHTQSREAAVGMAWEDFKTLTTKPRGCYWDGMQKLETKFWNQVMVGAGHAAYANRFHELARLISHLVTPKNKRIERYIYLLAPHIRRMVAAMEPATIQKAVQKASTLTDEAIRNGSLKKNTDKRGNGGEPSRDRSVKDDNKRTRTGNAFATTANPDCRVVPRMVNPVNSRNLTAAHGACFECGGTDHFKAACPRLNQAQRPRGGCPNQVVAIDGGQGHGNNGNQARG</sequence>
<dbReference type="EMBL" id="BQNB010018823">
    <property type="protein sequence ID" value="GJT78669.1"/>
    <property type="molecule type" value="Genomic_DNA"/>
</dbReference>
<dbReference type="InterPro" id="IPR045358">
    <property type="entry name" value="Ty3_capsid"/>
</dbReference>
<comment type="caution">
    <text evidence="3">The sequence shown here is derived from an EMBL/GenBank/DDBJ whole genome shotgun (WGS) entry which is preliminary data.</text>
</comment>
<dbReference type="Proteomes" id="UP001151760">
    <property type="component" value="Unassembled WGS sequence"/>
</dbReference>
<keyword evidence="4" id="KW-1185">Reference proteome</keyword>
<reference evidence="3" key="2">
    <citation type="submission" date="2022-01" db="EMBL/GenBank/DDBJ databases">
        <authorList>
            <person name="Yamashiro T."/>
            <person name="Shiraishi A."/>
            <person name="Satake H."/>
            <person name="Nakayama K."/>
        </authorList>
    </citation>
    <scope>NUCLEOTIDE SEQUENCE</scope>
</reference>
<protein>
    <recommendedName>
        <fullName evidence="2">Ty3 transposon capsid-like protein domain-containing protein</fullName>
    </recommendedName>
</protein>